<dbReference type="AlphaFoldDB" id="A0A9J5XD29"/>
<accession>A0A9J5XD29</accession>
<evidence type="ECO:0000313" key="1">
    <source>
        <dbReference type="EMBL" id="KAG5586297.1"/>
    </source>
</evidence>
<protein>
    <submittedName>
        <fullName evidence="1">Uncharacterized protein</fullName>
    </submittedName>
</protein>
<name>A0A9J5XD29_SOLCO</name>
<dbReference type="Proteomes" id="UP000824120">
    <property type="component" value="Chromosome 9"/>
</dbReference>
<keyword evidence="2" id="KW-1185">Reference proteome</keyword>
<dbReference type="OrthoDB" id="1932741at2759"/>
<comment type="caution">
    <text evidence="1">The sequence shown here is derived from an EMBL/GenBank/DDBJ whole genome shotgun (WGS) entry which is preliminary data.</text>
</comment>
<reference evidence="1 2" key="1">
    <citation type="submission" date="2020-09" db="EMBL/GenBank/DDBJ databases">
        <title>De no assembly of potato wild relative species, Solanum commersonii.</title>
        <authorList>
            <person name="Cho K."/>
        </authorList>
    </citation>
    <scope>NUCLEOTIDE SEQUENCE [LARGE SCALE GENOMIC DNA]</scope>
    <source>
        <strain evidence="1">LZ3.2</strain>
        <tissue evidence="1">Leaf</tissue>
    </source>
</reference>
<gene>
    <name evidence="1" type="ORF">H5410_046731</name>
</gene>
<proteinExistence type="predicted"/>
<organism evidence="1 2">
    <name type="scientific">Solanum commersonii</name>
    <name type="common">Commerson's wild potato</name>
    <name type="synonym">Commerson's nightshade</name>
    <dbReference type="NCBI Taxonomy" id="4109"/>
    <lineage>
        <taxon>Eukaryota</taxon>
        <taxon>Viridiplantae</taxon>
        <taxon>Streptophyta</taxon>
        <taxon>Embryophyta</taxon>
        <taxon>Tracheophyta</taxon>
        <taxon>Spermatophyta</taxon>
        <taxon>Magnoliopsida</taxon>
        <taxon>eudicotyledons</taxon>
        <taxon>Gunneridae</taxon>
        <taxon>Pentapetalae</taxon>
        <taxon>asterids</taxon>
        <taxon>lamiids</taxon>
        <taxon>Solanales</taxon>
        <taxon>Solanaceae</taxon>
        <taxon>Solanoideae</taxon>
        <taxon>Solaneae</taxon>
        <taxon>Solanum</taxon>
    </lineage>
</organism>
<sequence length="81" mass="9925">MYGFNTIEKRKSFWDNLIGISQGVSQPWIKEGDSNEIKDFTECIQDIQMHELPWRRDYYTWSNKQLGINRIYSRIYRVFRN</sequence>
<dbReference type="EMBL" id="JACXVP010000009">
    <property type="protein sequence ID" value="KAG5586297.1"/>
    <property type="molecule type" value="Genomic_DNA"/>
</dbReference>
<evidence type="ECO:0000313" key="2">
    <source>
        <dbReference type="Proteomes" id="UP000824120"/>
    </source>
</evidence>